<dbReference type="AlphaFoldDB" id="A0A1H8VFE1"/>
<dbReference type="GO" id="GO:0003700">
    <property type="term" value="F:DNA-binding transcription factor activity"/>
    <property type="evidence" value="ECO:0007669"/>
    <property type="project" value="InterPro"/>
</dbReference>
<evidence type="ECO:0000256" key="4">
    <source>
        <dbReference type="ARBA" id="ARBA00023163"/>
    </source>
</evidence>
<dbReference type="RefSeq" id="WP_091616390.1">
    <property type="nucleotide sequence ID" value="NZ_FOEF01000004.1"/>
</dbReference>
<feature type="domain" description="HTH lysR-type" evidence="5">
    <location>
        <begin position="1"/>
        <end position="58"/>
    </location>
</feature>
<dbReference type="PANTHER" id="PTHR30419">
    <property type="entry name" value="HTH-TYPE TRANSCRIPTIONAL REGULATOR YBHD"/>
    <property type="match status" value="1"/>
</dbReference>
<dbReference type="InterPro" id="IPR000847">
    <property type="entry name" value="LysR_HTH_N"/>
</dbReference>
<accession>A0A1H8VFE1</accession>
<reference evidence="6 7" key="1">
    <citation type="submission" date="2016-10" db="EMBL/GenBank/DDBJ databases">
        <authorList>
            <person name="de Groot N.N."/>
        </authorList>
    </citation>
    <scope>NUCLEOTIDE SEQUENCE [LARGE SCALE GENOMIC DNA]</scope>
    <source>
        <strain evidence="6 7">DSM 44993</strain>
    </source>
</reference>
<evidence type="ECO:0000256" key="3">
    <source>
        <dbReference type="ARBA" id="ARBA00023125"/>
    </source>
</evidence>
<dbReference type="Pfam" id="PF03466">
    <property type="entry name" value="LysR_substrate"/>
    <property type="match status" value="1"/>
</dbReference>
<evidence type="ECO:0000256" key="2">
    <source>
        <dbReference type="ARBA" id="ARBA00023015"/>
    </source>
</evidence>
<evidence type="ECO:0000256" key="1">
    <source>
        <dbReference type="ARBA" id="ARBA00009437"/>
    </source>
</evidence>
<gene>
    <name evidence="6" type="ORF">SAMN04489732_10415</name>
</gene>
<dbReference type="GO" id="GO:0005829">
    <property type="term" value="C:cytosol"/>
    <property type="evidence" value="ECO:0007669"/>
    <property type="project" value="TreeGrafter"/>
</dbReference>
<evidence type="ECO:0000259" key="5">
    <source>
        <dbReference type="PROSITE" id="PS50931"/>
    </source>
</evidence>
<evidence type="ECO:0000313" key="6">
    <source>
        <dbReference type="EMBL" id="SEP14111.1"/>
    </source>
</evidence>
<sequence>MELRQLGYFVAVAKDSSFTKAAQRLHLSQSALSIAIRALERDLGARLFDRTRREVTLSDAGRALLPEALRVLAAADAARAVVGEVGHGLRGTVRIGLMQASPLVDMARILHSYHRERPLVKILPRPAEGGSVALADALRAGDLDVAVASLPGGPHAGLHLAPLAAEPIRLITPPEHPLAARRTVSVQDLANEDFVDFPAGFGTRSAVDTTFAEAGLERGICIEVSDLATLAELVRAGLGLAALPLSLLPNRGRLAVVDIEPAPIFEVALALPADRRPKAATQAFVDLVGAMHPVENAVVRAGR</sequence>
<name>A0A1H8VFE1_9PSEU</name>
<dbReference type="PANTHER" id="PTHR30419:SF31">
    <property type="entry name" value="BLR3139 PROTEIN"/>
    <property type="match status" value="1"/>
</dbReference>
<dbReference type="GO" id="GO:0003677">
    <property type="term" value="F:DNA binding"/>
    <property type="evidence" value="ECO:0007669"/>
    <property type="project" value="UniProtKB-KW"/>
</dbReference>
<evidence type="ECO:0000313" key="7">
    <source>
        <dbReference type="Proteomes" id="UP000198582"/>
    </source>
</evidence>
<dbReference type="InterPro" id="IPR036388">
    <property type="entry name" value="WH-like_DNA-bd_sf"/>
</dbReference>
<dbReference type="Gene3D" id="1.10.10.10">
    <property type="entry name" value="Winged helix-like DNA-binding domain superfamily/Winged helix DNA-binding domain"/>
    <property type="match status" value="1"/>
</dbReference>
<keyword evidence="4" id="KW-0804">Transcription</keyword>
<keyword evidence="2" id="KW-0805">Transcription regulation</keyword>
<protein>
    <submittedName>
        <fullName evidence="6">DNA-binding transcriptional regulator, LysR family</fullName>
    </submittedName>
</protein>
<keyword evidence="7" id="KW-1185">Reference proteome</keyword>
<dbReference type="Proteomes" id="UP000198582">
    <property type="component" value="Unassembled WGS sequence"/>
</dbReference>
<dbReference type="InterPro" id="IPR036390">
    <property type="entry name" value="WH_DNA-bd_sf"/>
</dbReference>
<organism evidence="6 7">
    <name type="scientific">Amycolatopsis saalfeldensis</name>
    <dbReference type="NCBI Taxonomy" id="394193"/>
    <lineage>
        <taxon>Bacteria</taxon>
        <taxon>Bacillati</taxon>
        <taxon>Actinomycetota</taxon>
        <taxon>Actinomycetes</taxon>
        <taxon>Pseudonocardiales</taxon>
        <taxon>Pseudonocardiaceae</taxon>
        <taxon>Amycolatopsis</taxon>
    </lineage>
</organism>
<comment type="similarity">
    <text evidence="1">Belongs to the LysR transcriptional regulatory family.</text>
</comment>
<dbReference type="EMBL" id="FOEF01000004">
    <property type="protein sequence ID" value="SEP14111.1"/>
    <property type="molecule type" value="Genomic_DNA"/>
</dbReference>
<dbReference type="InterPro" id="IPR050950">
    <property type="entry name" value="HTH-type_LysR_regulators"/>
</dbReference>
<dbReference type="PROSITE" id="PS50931">
    <property type="entry name" value="HTH_LYSR"/>
    <property type="match status" value="1"/>
</dbReference>
<dbReference type="Pfam" id="PF00126">
    <property type="entry name" value="HTH_1"/>
    <property type="match status" value="1"/>
</dbReference>
<dbReference type="Gene3D" id="3.40.190.290">
    <property type="match status" value="1"/>
</dbReference>
<dbReference type="PRINTS" id="PR00039">
    <property type="entry name" value="HTHLYSR"/>
</dbReference>
<dbReference type="SUPFAM" id="SSF53850">
    <property type="entry name" value="Periplasmic binding protein-like II"/>
    <property type="match status" value="1"/>
</dbReference>
<dbReference type="STRING" id="394193.SAMN04489732_10415"/>
<dbReference type="FunFam" id="1.10.10.10:FF:000001">
    <property type="entry name" value="LysR family transcriptional regulator"/>
    <property type="match status" value="1"/>
</dbReference>
<dbReference type="InterPro" id="IPR005119">
    <property type="entry name" value="LysR_subst-bd"/>
</dbReference>
<proteinExistence type="inferred from homology"/>
<dbReference type="SUPFAM" id="SSF46785">
    <property type="entry name" value="Winged helix' DNA-binding domain"/>
    <property type="match status" value="1"/>
</dbReference>
<keyword evidence="3 6" id="KW-0238">DNA-binding</keyword>